<comment type="similarity">
    <text evidence="1">Belongs to the cycloisomerase 2 family.</text>
</comment>
<dbReference type="InterPro" id="IPR015943">
    <property type="entry name" value="WD40/YVTN_repeat-like_dom_sf"/>
</dbReference>
<evidence type="ECO:0000256" key="1">
    <source>
        <dbReference type="ARBA" id="ARBA00005564"/>
    </source>
</evidence>
<reference evidence="2" key="1">
    <citation type="submission" date="2021-01" db="EMBL/GenBank/DDBJ databases">
        <authorList>
            <person name="Corre E."/>
            <person name="Pelletier E."/>
            <person name="Niang G."/>
            <person name="Scheremetjew M."/>
            <person name="Finn R."/>
            <person name="Kale V."/>
            <person name="Holt S."/>
            <person name="Cochrane G."/>
            <person name="Meng A."/>
            <person name="Brown T."/>
            <person name="Cohen L."/>
        </authorList>
    </citation>
    <scope>NUCLEOTIDE SEQUENCE</scope>
    <source>
        <strain evidence="2">Isolate 1302-5</strain>
    </source>
</reference>
<organism evidence="2">
    <name type="scientific">Odontella aurita</name>
    <dbReference type="NCBI Taxonomy" id="265563"/>
    <lineage>
        <taxon>Eukaryota</taxon>
        <taxon>Sar</taxon>
        <taxon>Stramenopiles</taxon>
        <taxon>Ochrophyta</taxon>
        <taxon>Bacillariophyta</taxon>
        <taxon>Mediophyceae</taxon>
        <taxon>Biddulphiophycidae</taxon>
        <taxon>Eupodiscales</taxon>
        <taxon>Odontellaceae</taxon>
        <taxon>Odontella</taxon>
    </lineage>
</organism>
<dbReference type="Pfam" id="PF10282">
    <property type="entry name" value="Lactonase"/>
    <property type="match status" value="1"/>
</dbReference>
<protein>
    <recommendedName>
        <fullName evidence="3">6-phosphogluconolactonase</fullName>
    </recommendedName>
</protein>
<dbReference type="GO" id="GO:0005829">
    <property type="term" value="C:cytosol"/>
    <property type="evidence" value="ECO:0007669"/>
    <property type="project" value="TreeGrafter"/>
</dbReference>
<dbReference type="SUPFAM" id="SSF51004">
    <property type="entry name" value="C-terminal (heme d1) domain of cytochrome cd1-nitrite reductase"/>
    <property type="match status" value="1"/>
</dbReference>
<dbReference type="InterPro" id="IPR011048">
    <property type="entry name" value="Haem_d1_sf"/>
</dbReference>
<proteinExistence type="inferred from homology"/>
<dbReference type="AlphaFoldDB" id="A0A7S4JTX0"/>
<accession>A0A7S4JTX0</accession>
<evidence type="ECO:0000313" key="2">
    <source>
        <dbReference type="EMBL" id="CAE2273831.1"/>
    </source>
</evidence>
<dbReference type="GO" id="GO:0017057">
    <property type="term" value="F:6-phosphogluconolactonase activity"/>
    <property type="evidence" value="ECO:0007669"/>
    <property type="project" value="TreeGrafter"/>
</dbReference>
<gene>
    <name evidence="2" type="ORF">OAUR00152_LOCUS33657</name>
</gene>
<dbReference type="PANTHER" id="PTHR30344">
    <property type="entry name" value="6-PHOSPHOGLUCONOLACTONASE-RELATED"/>
    <property type="match status" value="1"/>
</dbReference>
<dbReference type="Gene3D" id="2.130.10.10">
    <property type="entry name" value="YVTN repeat-like/Quinoprotein amine dehydrogenase"/>
    <property type="match status" value="1"/>
</dbReference>
<dbReference type="PANTHER" id="PTHR30344:SF1">
    <property type="entry name" value="6-PHOSPHOGLUCONOLACTONASE"/>
    <property type="match status" value="1"/>
</dbReference>
<sequence>MSMNETSSDAIPIHVGTAFGDNESPTRAVLRLTLSRKDNKLSISGPPVVIREGENPGWLSRYVTDEQGNSQRVYIALEDDPGLLQAYTVETDGDLTPLGEAVSSAGRHPCYATLDATSMWLFSSCYTEGSVAVVPVQPDGTLGPPTDSKHHQGGDLIDDSLHDRQEGPHAHCIVPHPSNEWVVSCDLGLSTVFVYGFDARRGSLVGAADDPRHLRLPKDAGPRHCVWDEKGETLFVNNELTCTVTASAFDAGSGRLKEICTVPVLPKGVDPDRNHHRGGSDIAIHPNGKFLYVGCRSSSPGTIAIICITGSGEGSNLDVIGHESTRGEVPRNFKLIGEKDCDKWWLVVGNQESKTVVSYVVDSNTGSLKFSGEVSTAPYKPCNIASMSALYA</sequence>
<evidence type="ECO:0008006" key="3">
    <source>
        <dbReference type="Google" id="ProtNLM"/>
    </source>
</evidence>
<dbReference type="InterPro" id="IPR019405">
    <property type="entry name" value="Lactonase_7-beta_prop"/>
</dbReference>
<name>A0A7S4JTX0_9STRA</name>
<dbReference type="InterPro" id="IPR050282">
    <property type="entry name" value="Cycloisomerase_2"/>
</dbReference>
<dbReference type="EMBL" id="HBKQ01048725">
    <property type="protein sequence ID" value="CAE2273831.1"/>
    <property type="molecule type" value="Transcribed_RNA"/>
</dbReference>